<comment type="caution">
    <text evidence="2">The sequence shown here is derived from an EMBL/GenBank/DDBJ whole genome shotgun (WGS) entry which is preliminary data.</text>
</comment>
<dbReference type="Proteomes" id="UP001341840">
    <property type="component" value="Unassembled WGS sequence"/>
</dbReference>
<evidence type="ECO:0000256" key="1">
    <source>
        <dbReference type="SAM" id="MobiDB-lite"/>
    </source>
</evidence>
<sequence>MSIKAESNLTQESFDKFATYCSELIPGQTEHPQVKSLKSTLAEKDARAKEHLRRMEEISRMTATYYGPLRLGTSGGSAAGIDSTTAPPLPPRPPPPPPPSHPPEGDDDDDYDDA</sequence>
<evidence type="ECO:0000313" key="2">
    <source>
        <dbReference type="EMBL" id="MED6108958.1"/>
    </source>
</evidence>
<feature type="compositionally biased region" description="Pro residues" evidence="1">
    <location>
        <begin position="87"/>
        <end position="102"/>
    </location>
</feature>
<dbReference type="EMBL" id="JASCZI010000117">
    <property type="protein sequence ID" value="MED6108958.1"/>
    <property type="molecule type" value="Genomic_DNA"/>
</dbReference>
<feature type="region of interest" description="Disordered" evidence="1">
    <location>
        <begin position="67"/>
        <end position="114"/>
    </location>
</feature>
<proteinExistence type="predicted"/>
<keyword evidence="3" id="KW-1185">Reference proteome</keyword>
<accession>A0ABU6QBS5</accession>
<evidence type="ECO:0000313" key="3">
    <source>
        <dbReference type="Proteomes" id="UP001341840"/>
    </source>
</evidence>
<gene>
    <name evidence="2" type="ORF">PIB30_029057</name>
</gene>
<feature type="compositionally biased region" description="Acidic residues" evidence="1">
    <location>
        <begin position="105"/>
        <end position="114"/>
    </location>
</feature>
<organism evidence="2 3">
    <name type="scientific">Stylosanthes scabra</name>
    <dbReference type="NCBI Taxonomy" id="79078"/>
    <lineage>
        <taxon>Eukaryota</taxon>
        <taxon>Viridiplantae</taxon>
        <taxon>Streptophyta</taxon>
        <taxon>Embryophyta</taxon>
        <taxon>Tracheophyta</taxon>
        <taxon>Spermatophyta</taxon>
        <taxon>Magnoliopsida</taxon>
        <taxon>eudicotyledons</taxon>
        <taxon>Gunneridae</taxon>
        <taxon>Pentapetalae</taxon>
        <taxon>rosids</taxon>
        <taxon>fabids</taxon>
        <taxon>Fabales</taxon>
        <taxon>Fabaceae</taxon>
        <taxon>Papilionoideae</taxon>
        <taxon>50 kb inversion clade</taxon>
        <taxon>dalbergioids sensu lato</taxon>
        <taxon>Dalbergieae</taxon>
        <taxon>Pterocarpus clade</taxon>
        <taxon>Stylosanthes</taxon>
    </lineage>
</organism>
<protein>
    <submittedName>
        <fullName evidence="2">Uncharacterized protein</fullName>
    </submittedName>
</protein>
<reference evidence="2 3" key="1">
    <citation type="journal article" date="2023" name="Plants (Basel)">
        <title>Bridging the Gap: Combining Genomics and Transcriptomics Approaches to Understand Stylosanthes scabra, an Orphan Legume from the Brazilian Caatinga.</title>
        <authorList>
            <person name="Ferreira-Neto J.R.C."/>
            <person name="da Silva M.D."/>
            <person name="Binneck E."/>
            <person name="de Melo N.F."/>
            <person name="da Silva R.H."/>
            <person name="de Melo A.L.T.M."/>
            <person name="Pandolfi V."/>
            <person name="Bustamante F.O."/>
            <person name="Brasileiro-Vidal A.C."/>
            <person name="Benko-Iseppon A.M."/>
        </authorList>
    </citation>
    <scope>NUCLEOTIDE SEQUENCE [LARGE SCALE GENOMIC DNA]</scope>
    <source>
        <tissue evidence="2">Leaves</tissue>
    </source>
</reference>
<name>A0ABU6QBS5_9FABA</name>